<reference evidence="1 2" key="1">
    <citation type="journal article" date="2021" name="BMC Genomics">
        <title>Datura genome reveals duplications of psychoactive alkaloid biosynthetic genes and high mutation rate following tissue culture.</title>
        <authorList>
            <person name="Rajewski A."/>
            <person name="Carter-House D."/>
            <person name="Stajich J."/>
            <person name="Litt A."/>
        </authorList>
    </citation>
    <scope>NUCLEOTIDE SEQUENCE [LARGE SCALE GENOMIC DNA]</scope>
    <source>
        <strain evidence="1">AR-01</strain>
    </source>
</reference>
<sequence>MQKWKRIEIPSAKGFGEFPNDKKLEALEMFHLQEQSHANIQKAPPSDKGDKITFNVTEEVNGRVDRQLSVEKEGQIWNFGAEQLGEASMIVAESHNPITTIVNWEVDEATPILVQ</sequence>
<gene>
    <name evidence="1" type="ORF">HAX54_009270</name>
</gene>
<evidence type="ECO:0000313" key="1">
    <source>
        <dbReference type="EMBL" id="MCD7451002.1"/>
    </source>
</evidence>
<keyword evidence="2" id="KW-1185">Reference proteome</keyword>
<accession>A0ABS8RW06</accession>
<protein>
    <submittedName>
        <fullName evidence="1">Uncharacterized protein</fullName>
    </submittedName>
</protein>
<evidence type="ECO:0000313" key="2">
    <source>
        <dbReference type="Proteomes" id="UP000823775"/>
    </source>
</evidence>
<proteinExistence type="predicted"/>
<organism evidence="1 2">
    <name type="scientific">Datura stramonium</name>
    <name type="common">Jimsonweed</name>
    <name type="synonym">Common thornapple</name>
    <dbReference type="NCBI Taxonomy" id="4076"/>
    <lineage>
        <taxon>Eukaryota</taxon>
        <taxon>Viridiplantae</taxon>
        <taxon>Streptophyta</taxon>
        <taxon>Embryophyta</taxon>
        <taxon>Tracheophyta</taxon>
        <taxon>Spermatophyta</taxon>
        <taxon>Magnoliopsida</taxon>
        <taxon>eudicotyledons</taxon>
        <taxon>Gunneridae</taxon>
        <taxon>Pentapetalae</taxon>
        <taxon>asterids</taxon>
        <taxon>lamiids</taxon>
        <taxon>Solanales</taxon>
        <taxon>Solanaceae</taxon>
        <taxon>Solanoideae</taxon>
        <taxon>Datureae</taxon>
        <taxon>Datura</taxon>
    </lineage>
</organism>
<name>A0ABS8RW06_DATST</name>
<dbReference type="EMBL" id="JACEIK010000150">
    <property type="protein sequence ID" value="MCD7451002.1"/>
    <property type="molecule type" value="Genomic_DNA"/>
</dbReference>
<comment type="caution">
    <text evidence="1">The sequence shown here is derived from an EMBL/GenBank/DDBJ whole genome shotgun (WGS) entry which is preliminary data.</text>
</comment>
<dbReference type="Proteomes" id="UP000823775">
    <property type="component" value="Unassembled WGS sequence"/>
</dbReference>